<protein>
    <submittedName>
        <fullName evidence="2">Uncharacterized protein</fullName>
    </submittedName>
</protein>
<feature type="signal peptide" evidence="1">
    <location>
        <begin position="1"/>
        <end position="20"/>
    </location>
</feature>
<sequence>MFARASLALVSSLLALGANAWLLEFWAEQSDCNYRMLDGGRPEAPDISRGGLDHESNNCMMMAYNPVLDGFLAMKVTDWTPDCAIAFWSDKVGMSPCNPDMPFEPDTRPQRRPDHVFTLKSPEAILETDSKGNAFVCITSVNEYVQTNTGQLGYVSYSCGGNGTLLTELDNLPAGDPDPVQVQSIIESISSAASATTTTVETTTRKNATTTAGAPTRDVTLVTITSTTRKSTFTTVVTRTVAQNTRTNTTAAATATSATATDAELEVRKNVFRPTALPSFLDIR</sequence>
<reference evidence="2" key="1">
    <citation type="submission" date="2023-06" db="EMBL/GenBank/DDBJ databases">
        <title>Genome-scale phylogeny and comparative genomics of the fungal order Sordariales.</title>
        <authorList>
            <consortium name="Lawrence Berkeley National Laboratory"/>
            <person name="Hensen N."/>
            <person name="Bonometti L."/>
            <person name="Westerberg I."/>
            <person name="Brannstrom I.O."/>
            <person name="Guillou S."/>
            <person name="Cros-Aarteil S."/>
            <person name="Calhoun S."/>
            <person name="Haridas S."/>
            <person name="Kuo A."/>
            <person name="Mondo S."/>
            <person name="Pangilinan J."/>
            <person name="Riley R."/>
            <person name="Labutti K."/>
            <person name="Andreopoulos B."/>
            <person name="Lipzen A."/>
            <person name="Chen C."/>
            <person name="Yanf M."/>
            <person name="Daum C."/>
            <person name="Ng V."/>
            <person name="Clum A."/>
            <person name="Steindorff A."/>
            <person name="Ohm R."/>
            <person name="Martin F."/>
            <person name="Silar P."/>
            <person name="Natvig D."/>
            <person name="Lalanne C."/>
            <person name="Gautier V."/>
            <person name="Ament-Velasquez S.L."/>
            <person name="Kruys A."/>
            <person name="Hutchinson M.I."/>
            <person name="Powell A.J."/>
            <person name="Barry K."/>
            <person name="Miller A.N."/>
            <person name="Grigoriev I.V."/>
            <person name="Debuchy R."/>
            <person name="Gladieux P."/>
            <person name="Thoren M.H."/>
            <person name="Johannesson H."/>
        </authorList>
    </citation>
    <scope>NUCLEOTIDE SEQUENCE</scope>
    <source>
        <strain evidence="2">SMH2532-1</strain>
    </source>
</reference>
<evidence type="ECO:0000256" key="1">
    <source>
        <dbReference type="SAM" id="SignalP"/>
    </source>
</evidence>
<keyword evidence="1" id="KW-0732">Signal</keyword>
<keyword evidence="3" id="KW-1185">Reference proteome</keyword>
<accession>A0AA39YAY6</accession>
<gene>
    <name evidence="2" type="ORF">B0T16DRAFT_407932</name>
</gene>
<dbReference type="EMBL" id="JAULSV010000003">
    <property type="protein sequence ID" value="KAK0648251.1"/>
    <property type="molecule type" value="Genomic_DNA"/>
</dbReference>
<feature type="chain" id="PRO_5041351542" evidence="1">
    <location>
        <begin position="21"/>
        <end position="284"/>
    </location>
</feature>
<dbReference type="AlphaFoldDB" id="A0AA39YAY6"/>
<name>A0AA39YAY6_9PEZI</name>
<evidence type="ECO:0000313" key="2">
    <source>
        <dbReference type="EMBL" id="KAK0648251.1"/>
    </source>
</evidence>
<organism evidence="2 3">
    <name type="scientific">Cercophora newfieldiana</name>
    <dbReference type="NCBI Taxonomy" id="92897"/>
    <lineage>
        <taxon>Eukaryota</taxon>
        <taxon>Fungi</taxon>
        <taxon>Dikarya</taxon>
        <taxon>Ascomycota</taxon>
        <taxon>Pezizomycotina</taxon>
        <taxon>Sordariomycetes</taxon>
        <taxon>Sordariomycetidae</taxon>
        <taxon>Sordariales</taxon>
        <taxon>Lasiosphaeriaceae</taxon>
        <taxon>Cercophora</taxon>
    </lineage>
</organism>
<proteinExistence type="predicted"/>
<comment type="caution">
    <text evidence="2">The sequence shown here is derived from an EMBL/GenBank/DDBJ whole genome shotgun (WGS) entry which is preliminary data.</text>
</comment>
<dbReference type="Proteomes" id="UP001174936">
    <property type="component" value="Unassembled WGS sequence"/>
</dbReference>
<evidence type="ECO:0000313" key="3">
    <source>
        <dbReference type="Proteomes" id="UP001174936"/>
    </source>
</evidence>